<evidence type="ECO:0000256" key="3">
    <source>
        <dbReference type="ARBA" id="ARBA00022806"/>
    </source>
</evidence>
<dbReference type="PROSITE" id="PS51198">
    <property type="entry name" value="UVRD_HELICASE_ATP_BIND"/>
    <property type="match status" value="1"/>
</dbReference>
<comment type="caution">
    <text evidence="11">The sequence shown here is derived from an EMBL/GenBank/DDBJ whole genome shotgun (WGS) entry which is preliminary data.</text>
</comment>
<keyword evidence="5" id="KW-0413">Isomerase</keyword>
<evidence type="ECO:0000259" key="10">
    <source>
        <dbReference type="PROSITE" id="PS51217"/>
    </source>
</evidence>
<feature type="domain" description="UvrD-like helicase C-terminal" evidence="10">
    <location>
        <begin position="439"/>
        <end position="744"/>
    </location>
</feature>
<dbReference type="GO" id="GO:0005829">
    <property type="term" value="C:cytosol"/>
    <property type="evidence" value="ECO:0007669"/>
    <property type="project" value="TreeGrafter"/>
</dbReference>
<evidence type="ECO:0000256" key="5">
    <source>
        <dbReference type="ARBA" id="ARBA00023235"/>
    </source>
</evidence>
<dbReference type="SUPFAM" id="SSF52540">
    <property type="entry name" value="P-loop containing nucleoside triphosphate hydrolases"/>
    <property type="match status" value="1"/>
</dbReference>
<dbReference type="GO" id="GO:0003677">
    <property type="term" value="F:DNA binding"/>
    <property type="evidence" value="ECO:0007669"/>
    <property type="project" value="InterPro"/>
</dbReference>
<dbReference type="PANTHER" id="PTHR11070:SF2">
    <property type="entry name" value="ATP-DEPENDENT DNA HELICASE SRS2"/>
    <property type="match status" value="1"/>
</dbReference>
<protein>
    <recommendedName>
        <fullName evidence="7">DNA 3'-5' helicase</fullName>
        <ecNumber evidence="7">5.6.2.4</ecNumber>
    </recommendedName>
</protein>
<reference evidence="11" key="1">
    <citation type="journal article" date="2015" name="Nature">
        <title>Complex archaea that bridge the gap between prokaryotes and eukaryotes.</title>
        <authorList>
            <person name="Spang A."/>
            <person name="Saw J.H."/>
            <person name="Jorgensen S.L."/>
            <person name="Zaremba-Niedzwiedzka K."/>
            <person name="Martijn J."/>
            <person name="Lind A.E."/>
            <person name="van Eijk R."/>
            <person name="Schleper C."/>
            <person name="Guy L."/>
            <person name="Ettema T.J."/>
        </authorList>
    </citation>
    <scope>NUCLEOTIDE SEQUENCE</scope>
</reference>
<keyword evidence="4" id="KW-0067">ATP-binding</keyword>
<dbReference type="PANTHER" id="PTHR11070">
    <property type="entry name" value="UVRD / RECB / PCRA DNA HELICASE FAMILY MEMBER"/>
    <property type="match status" value="1"/>
</dbReference>
<dbReference type="EMBL" id="LAZR01002487">
    <property type="protein sequence ID" value="KKN29458.1"/>
    <property type="molecule type" value="Genomic_DNA"/>
</dbReference>
<evidence type="ECO:0000256" key="4">
    <source>
        <dbReference type="ARBA" id="ARBA00022840"/>
    </source>
</evidence>
<dbReference type="GO" id="GO:0005524">
    <property type="term" value="F:ATP binding"/>
    <property type="evidence" value="ECO:0007669"/>
    <property type="project" value="UniProtKB-KW"/>
</dbReference>
<dbReference type="InterPro" id="IPR027417">
    <property type="entry name" value="P-loop_NTPase"/>
</dbReference>
<dbReference type="InterPro" id="IPR000212">
    <property type="entry name" value="DNA_helicase_UvrD/REP"/>
</dbReference>
<proteinExistence type="predicted"/>
<gene>
    <name evidence="11" type="ORF">LCGC14_0843890</name>
</gene>
<dbReference type="EC" id="5.6.2.4" evidence="7"/>
<evidence type="ECO:0000256" key="7">
    <source>
        <dbReference type="ARBA" id="ARBA00034808"/>
    </source>
</evidence>
<dbReference type="GO" id="GO:0043138">
    <property type="term" value="F:3'-5' DNA helicase activity"/>
    <property type="evidence" value="ECO:0007669"/>
    <property type="project" value="UniProtKB-EC"/>
</dbReference>
<dbReference type="AlphaFoldDB" id="A0A0F9SJD9"/>
<dbReference type="Gene3D" id="3.40.50.300">
    <property type="entry name" value="P-loop containing nucleotide triphosphate hydrolases"/>
    <property type="match status" value="4"/>
</dbReference>
<accession>A0A0F9SJD9</accession>
<name>A0A0F9SJD9_9ZZZZ</name>
<dbReference type="Gene3D" id="1.10.486.10">
    <property type="entry name" value="PCRA, domain 4"/>
    <property type="match status" value="1"/>
</dbReference>
<sequence length="931" mass="107390">MSDLKLVDKEERQKISEKLDTTFLVEAGAGSGKTKSLVDRMLALLRSGKCRIDTLAAVTFTRKAAAELRGRFQTELEEAVLKEKDKKVKNRLSDALQSLEQCYIGTIHSFCAKLLRERPIEIALDPEFKEMEEIEDAVFREKWWHDYLVKVRLEGEAILQSLAEVGLMPEELKDSFRAVSLYPEVELMGGSKKTPDFSYFRKNLESFLLEAQQIVPKERPEKGFDGLQRCMRRCFVRQRNLGFGDYRILMDTFELMDRNLGVTKNRWPSREVADAFQEEFNRFKEIVVTDALKQWREYRHTRILDFLKPAICFYEEKRRQKSRLNFEDLLLNTSRLLRENPEVRQYFSRKFTHILLDEFQDTNPIQAEVILYLTGADCEERDWRKLVPKPGSLFLVGDPKQSIFRFRRADIDTYNVVKEQIEKGGGEVLHLTANFRSLHSLADWNNPVFKGIFPGDSDRYQPAYAPLNTVREDEEKTSFGVYKITVPKIKWSRAKNIAEYDADAITNWISWACKGNVCFARTKKEKDKGLNKAQPSDFLLLFRYKKNMNIYARALEERGIPFEITGSDAFSESVEIREIVNLARALNDPENPIYTVAVLRGIFFGVSDNELLQFKREGGKFSFLLDFREGENLGGARVGESMKRLREWWDWTKKYPASTALEMIFENSGIINYLATSEMGSSKAGNLFKLLEILRAQEREGMTSFAGLVEFMEELTSVHEIEEISLTPGRANAVRLMNLHKAKGLESPVVFLANPVGIRPHEPDKHVIRVKEVNPQGYFLFKKWGMYQGKLISQPVNWEERAEEEKKYGEAEETRLMYVAATRARNLMVISTYEGDISNKRAWKALDDKLGGVPELEIREKTAVKEREKLVLRGGELDKARGKLKGNINAAIRPSYLLESVTSLAKKEKELPGWRKSGFGMSWGRVVHNIL</sequence>
<dbReference type="InterPro" id="IPR014017">
    <property type="entry name" value="DNA_helicase_UvrD-like_C"/>
</dbReference>
<dbReference type="InterPro" id="IPR014016">
    <property type="entry name" value="UvrD-like_ATP-bd"/>
</dbReference>
<keyword evidence="3" id="KW-0347">Helicase</keyword>
<dbReference type="GO" id="GO:0000725">
    <property type="term" value="P:recombinational repair"/>
    <property type="evidence" value="ECO:0007669"/>
    <property type="project" value="TreeGrafter"/>
</dbReference>
<keyword evidence="2" id="KW-0378">Hydrolase</keyword>
<feature type="non-terminal residue" evidence="11">
    <location>
        <position position="931"/>
    </location>
</feature>
<dbReference type="PROSITE" id="PS51217">
    <property type="entry name" value="UVRD_HELICASE_CTER"/>
    <property type="match status" value="1"/>
</dbReference>
<feature type="domain" description="UvrD-like helicase ATP-binding" evidence="9">
    <location>
        <begin position="6"/>
        <end position="438"/>
    </location>
</feature>
<organism evidence="11">
    <name type="scientific">marine sediment metagenome</name>
    <dbReference type="NCBI Taxonomy" id="412755"/>
    <lineage>
        <taxon>unclassified sequences</taxon>
        <taxon>metagenomes</taxon>
        <taxon>ecological metagenomes</taxon>
    </lineage>
</organism>
<evidence type="ECO:0000256" key="6">
    <source>
        <dbReference type="ARBA" id="ARBA00034617"/>
    </source>
</evidence>
<evidence type="ECO:0000256" key="8">
    <source>
        <dbReference type="ARBA" id="ARBA00048988"/>
    </source>
</evidence>
<comment type="catalytic activity">
    <reaction evidence="6">
        <text>Couples ATP hydrolysis with the unwinding of duplex DNA by translocating in the 3'-5' direction.</text>
        <dbReference type="EC" id="5.6.2.4"/>
    </reaction>
</comment>
<evidence type="ECO:0000256" key="2">
    <source>
        <dbReference type="ARBA" id="ARBA00022801"/>
    </source>
</evidence>
<dbReference type="GO" id="GO:0016787">
    <property type="term" value="F:hydrolase activity"/>
    <property type="evidence" value="ECO:0007669"/>
    <property type="project" value="UniProtKB-KW"/>
</dbReference>
<dbReference type="Pfam" id="PF13361">
    <property type="entry name" value="UvrD_C"/>
    <property type="match status" value="1"/>
</dbReference>
<evidence type="ECO:0000313" key="11">
    <source>
        <dbReference type="EMBL" id="KKN29458.1"/>
    </source>
</evidence>
<keyword evidence="1" id="KW-0547">Nucleotide-binding</keyword>
<evidence type="ECO:0000259" key="9">
    <source>
        <dbReference type="PROSITE" id="PS51198"/>
    </source>
</evidence>
<dbReference type="Pfam" id="PF00580">
    <property type="entry name" value="UvrD-helicase"/>
    <property type="match status" value="1"/>
</dbReference>
<evidence type="ECO:0000256" key="1">
    <source>
        <dbReference type="ARBA" id="ARBA00022741"/>
    </source>
</evidence>
<comment type="catalytic activity">
    <reaction evidence="8">
        <text>ATP + H2O = ADP + phosphate + H(+)</text>
        <dbReference type="Rhea" id="RHEA:13065"/>
        <dbReference type="ChEBI" id="CHEBI:15377"/>
        <dbReference type="ChEBI" id="CHEBI:15378"/>
        <dbReference type="ChEBI" id="CHEBI:30616"/>
        <dbReference type="ChEBI" id="CHEBI:43474"/>
        <dbReference type="ChEBI" id="CHEBI:456216"/>
        <dbReference type="EC" id="5.6.2.4"/>
    </reaction>
</comment>